<accession>A0A2D2CXT0</accession>
<evidence type="ECO:0008006" key="3">
    <source>
        <dbReference type="Google" id="ProtNLM"/>
    </source>
</evidence>
<name>A0A2D2CXT0_METT3</name>
<evidence type="ECO:0000313" key="1">
    <source>
        <dbReference type="EMBL" id="ATQ67533.1"/>
    </source>
</evidence>
<organism evidence="1 2">
    <name type="scientific">Methylosinus trichosporium (strain ATCC 35070 / NCIMB 11131 / UNIQEM 75 / OB3b)</name>
    <dbReference type="NCBI Taxonomy" id="595536"/>
    <lineage>
        <taxon>Bacteria</taxon>
        <taxon>Pseudomonadati</taxon>
        <taxon>Pseudomonadota</taxon>
        <taxon>Alphaproteobacteria</taxon>
        <taxon>Hyphomicrobiales</taxon>
        <taxon>Methylocystaceae</taxon>
        <taxon>Methylosinus</taxon>
    </lineage>
</organism>
<evidence type="ECO:0000313" key="2">
    <source>
        <dbReference type="Proteomes" id="UP000230709"/>
    </source>
</evidence>
<dbReference type="AlphaFoldDB" id="A0A2D2CXT0"/>
<proteinExistence type="predicted"/>
<dbReference type="KEGG" id="mtw:CQW49_06260"/>
<dbReference type="EMBL" id="CP023737">
    <property type="protein sequence ID" value="ATQ67533.1"/>
    <property type="molecule type" value="Genomic_DNA"/>
</dbReference>
<gene>
    <name evidence="1" type="ORF">CQW49_06260</name>
</gene>
<keyword evidence="2" id="KW-1185">Reference proteome</keyword>
<reference evidence="2" key="1">
    <citation type="submission" date="2017-10" db="EMBL/GenBank/DDBJ databases">
        <title>Completed PacBio SMRT sequence of Methylosinus trichosporium OB3b reveals presence of a third large plasmid.</title>
        <authorList>
            <person name="Charles T.C."/>
            <person name="Lynch M.D.J."/>
            <person name="Heil J.R."/>
            <person name="Cheng J."/>
        </authorList>
    </citation>
    <scope>NUCLEOTIDE SEQUENCE [LARGE SCALE GENOMIC DNA]</scope>
    <source>
        <strain evidence="2">OB3b</strain>
    </source>
</reference>
<dbReference type="RefSeq" id="WP_024749941.1">
    <property type="nucleotide sequence ID" value="NZ_ADVE02000001.1"/>
</dbReference>
<dbReference type="Proteomes" id="UP000230709">
    <property type="component" value="Chromosome"/>
</dbReference>
<sequence>MRSTRSIWTRPSRAAGSRIVAVLLALQVSLFAGLQFWRAPDALGRGSASYFSSLTSCGDEVADDSSVDGRVDQAPDKKSSCCDFGALCAMGRVSLALLSLGDAIIGFQNYYYFVYDEKHIFDQAFPIWIGSSSPRGPPAYS</sequence>
<protein>
    <recommendedName>
        <fullName evidence="3">DUF2946 domain-containing protein</fullName>
    </recommendedName>
</protein>